<dbReference type="Proteomes" id="UP000431533">
    <property type="component" value="Unassembled WGS sequence"/>
</dbReference>
<evidence type="ECO:0000313" key="4">
    <source>
        <dbReference type="Proteomes" id="UP000431533"/>
    </source>
</evidence>
<dbReference type="InterPro" id="IPR051678">
    <property type="entry name" value="AGP_Transferase"/>
</dbReference>
<dbReference type="SUPFAM" id="SSF56112">
    <property type="entry name" value="Protein kinase-like (PK-like)"/>
    <property type="match status" value="1"/>
</dbReference>
<dbReference type="GeneID" id="41983595"/>
<protein>
    <recommendedName>
        <fullName evidence="2">Aminoglycoside phosphotransferase domain-containing protein</fullName>
    </recommendedName>
</protein>
<keyword evidence="4" id="KW-1185">Reference proteome</keyword>
<dbReference type="Pfam" id="PF01636">
    <property type="entry name" value="APH"/>
    <property type="match status" value="1"/>
</dbReference>
<sequence>MADIIDRRKMSPTSSAYDTNNENDGLKPEATSATAKLNQIVLSRIQAAITADPEVSLRREVQRILKEAFDEQRSSMPSSKNPKFANAPTERRDFCARLVARTSNAEIIYALSDETRKVLSSYMEPDSGSELIEASIVTLLSRMILSCEKLWEVPTRGVVLKCNSRLAAKIIKGNNDYTEYTSMQYLEENAPDVPAPRPHGLVKFGSARIMFMTYFPSTTLESAWPNLTHENKLLIQHQLNDIFLKLRALTSTGVEHILGGVNGEGVQDLRRDGHATRETISTVAAFEDFQFSIPPHNTSSFVKFLRSLLPPASSTVVFTHGDVRTANIMVDIDQTGIYHVTGIIDWETSGFYPEYFESSKILYLFRLYKEEDWWQYLPPCIAPAKNPEMWLIDRLWDMIVYA</sequence>
<dbReference type="AlphaFoldDB" id="A0A8H8R5M5"/>
<feature type="region of interest" description="Disordered" evidence="1">
    <location>
        <begin position="1"/>
        <end position="28"/>
    </location>
</feature>
<organism evidence="3 4">
    <name type="scientific">Lachnellula hyalina</name>
    <dbReference type="NCBI Taxonomy" id="1316788"/>
    <lineage>
        <taxon>Eukaryota</taxon>
        <taxon>Fungi</taxon>
        <taxon>Dikarya</taxon>
        <taxon>Ascomycota</taxon>
        <taxon>Pezizomycotina</taxon>
        <taxon>Leotiomycetes</taxon>
        <taxon>Helotiales</taxon>
        <taxon>Lachnaceae</taxon>
        <taxon>Lachnellula</taxon>
    </lineage>
</organism>
<evidence type="ECO:0000313" key="3">
    <source>
        <dbReference type="EMBL" id="TVY27289.1"/>
    </source>
</evidence>
<dbReference type="OrthoDB" id="8300194at2759"/>
<feature type="domain" description="Aminoglycoside phosphotransferase" evidence="2">
    <location>
        <begin position="179"/>
        <end position="362"/>
    </location>
</feature>
<feature type="compositionally biased region" description="Polar residues" evidence="1">
    <location>
        <begin position="11"/>
        <end position="23"/>
    </location>
</feature>
<gene>
    <name evidence="3" type="ORF">LHYA1_G003397</name>
</gene>
<accession>A0A8H8R5M5</accession>
<dbReference type="RefSeq" id="XP_031006077.1">
    <property type="nucleotide sequence ID" value="XM_031148368.1"/>
</dbReference>
<dbReference type="InterPro" id="IPR011009">
    <property type="entry name" value="Kinase-like_dom_sf"/>
</dbReference>
<dbReference type="CDD" id="cd05120">
    <property type="entry name" value="APH_ChoK_like"/>
    <property type="match status" value="1"/>
</dbReference>
<proteinExistence type="predicted"/>
<dbReference type="PANTHER" id="PTHR21310">
    <property type="entry name" value="AMINOGLYCOSIDE PHOSPHOTRANSFERASE-RELATED-RELATED"/>
    <property type="match status" value="1"/>
</dbReference>
<dbReference type="PANTHER" id="PTHR21310:SF15">
    <property type="entry name" value="AMINOGLYCOSIDE PHOSPHOTRANSFERASE DOMAIN-CONTAINING PROTEIN"/>
    <property type="match status" value="1"/>
</dbReference>
<dbReference type="InterPro" id="IPR002575">
    <property type="entry name" value="Aminoglycoside_PTrfase"/>
</dbReference>
<reference evidence="3 4" key="1">
    <citation type="submission" date="2018-05" db="EMBL/GenBank/DDBJ databases">
        <title>Genome sequencing and assembly of the regulated plant pathogen Lachnellula willkommii and related sister species for the development of diagnostic species identification markers.</title>
        <authorList>
            <person name="Giroux E."/>
            <person name="Bilodeau G."/>
        </authorList>
    </citation>
    <scope>NUCLEOTIDE SEQUENCE [LARGE SCALE GENOMIC DNA]</scope>
    <source>
        <strain evidence="3 4">CBS 185.66</strain>
    </source>
</reference>
<dbReference type="EMBL" id="QGMH01000051">
    <property type="protein sequence ID" value="TVY27289.1"/>
    <property type="molecule type" value="Genomic_DNA"/>
</dbReference>
<evidence type="ECO:0000259" key="2">
    <source>
        <dbReference type="Pfam" id="PF01636"/>
    </source>
</evidence>
<evidence type="ECO:0000256" key="1">
    <source>
        <dbReference type="SAM" id="MobiDB-lite"/>
    </source>
</evidence>
<name>A0A8H8R5M5_9HELO</name>
<dbReference type="Gene3D" id="3.90.1200.10">
    <property type="match status" value="1"/>
</dbReference>
<comment type="caution">
    <text evidence="3">The sequence shown here is derived from an EMBL/GenBank/DDBJ whole genome shotgun (WGS) entry which is preliminary data.</text>
</comment>